<keyword evidence="2" id="KW-1185">Reference proteome</keyword>
<dbReference type="KEGG" id="ipc:IPA_02995"/>
<reference evidence="1" key="1">
    <citation type="submission" date="2013-11" db="EMBL/GenBank/DDBJ databases">
        <title>Comparative genomics of Ignicoccus.</title>
        <authorList>
            <person name="Podar M."/>
        </authorList>
    </citation>
    <scope>NUCLEOTIDE SEQUENCE</scope>
    <source>
        <strain evidence="1">DSM 13166</strain>
    </source>
</reference>
<proteinExistence type="predicted"/>
<protein>
    <submittedName>
        <fullName evidence="1">Uncharacterized protein</fullName>
    </submittedName>
</protein>
<dbReference type="EMBL" id="CP006868">
    <property type="protein sequence ID" value="UXD22260.1"/>
    <property type="molecule type" value="Genomic_DNA"/>
</dbReference>
<evidence type="ECO:0000313" key="2">
    <source>
        <dbReference type="Proteomes" id="UP001063698"/>
    </source>
</evidence>
<organism evidence="1 2">
    <name type="scientific">Ignicoccus pacificus DSM 13166</name>
    <dbReference type="NCBI Taxonomy" id="940294"/>
    <lineage>
        <taxon>Archaea</taxon>
        <taxon>Thermoproteota</taxon>
        <taxon>Thermoprotei</taxon>
        <taxon>Desulfurococcales</taxon>
        <taxon>Desulfurococcaceae</taxon>
        <taxon>Ignicoccus</taxon>
    </lineage>
</organism>
<sequence length="358" mass="40698">MRGECVMDDIARYVYLFVPEGETDIVTLKVLLFSFLKRKDFECNKISNNKMGAFPSYLSITRVLSDLMKVAPTSSLMFSIIRNMLYCKSAQSKKEVIIVILQPLYLWGRGYESTVAHLVMYLKSGILQHKSVPKRSLDTRFELVGVLDIDVLLHKPWKPSHEKNVHNTLSDILHKVVDSDDNFYIKDLIIQEIEGKRVSRLAKLIYEPSSSKRSYAWLLLWGYCKNFNCHKSVEDIEAEMIGVIAKQSQDNKYRERASQLLKVLKRSRDPKGNQGGCGGGCLSPVGGGASLRLDLILPLQTLAMSLGEKHPVSLYDFKKSKFAGMKLNKFLDSIYDKVIEDCELKEALEEIFKEALQG</sequence>
<gene>
    <name evidence="1" type="ORF">IPA_02995</name>
</gene>
<dbReference type="Proteomes" id="UP001063698">
    <property type="component" value="Chromosome"/>
</dbReference>
<dbReference type="AlphaFoldDB" id="A0A977PLE6"/>
<accession>A0A977PLE6</accession>
<name>A0A977PLE6_9CREN</name>
<evidence type="ECO:0000313" key="1">
    <source>
        <dbReference type="EMBL" id="UXD22260.1"/>
    </source>
</evidence>